<dbReference type="InterPro" id="IPR011067">
    <property type="entry name" value="Plasmid_toxin/cell-grow_inhib"/>
</dbReference>
<evidence type="ECO:0000313" key="2">
    <source>
        <dbReference type="EMBL" id="AQX03708.1"/>
    </source>
</evidence>
<comment type="function">
    <text evidence="1">Toxic component of a type II toxin-antitoxin (TA) system.</text>
</comment>
<geneLocation type="plasmid" evidence="2 3">
    <name>unnamed</name>
</geneLocation>
<dbReference type="PANTHER" id="PTHR33988:SF2">
    <property type="entry name" value="ENDORIBONUCLEASE MAZF"/>
    <property type="match status" value="1"/>
</dbReference>
<evidence type="ECO:0000313" key="3">
    <source>
        <dbReference type="Proteomes" id="UP000190848"/>
    </source>
</evidence>
<organism evidence="2 3">
    <name type="scientific">Elizabethkingia anophelis</name>
    <dbReference type="NCBI Taxonomy" id="1117645"/>
    <lineage>
        <taxon>Bacteria</taxon>
        <taxon>Pseudomonadati</taxon>
        <taxon>Bacteroidota</taxon>
        <taxon>Flavobacteriia</taxon>
        <taxon>Flavobacteriales</taxon>
        <taxon>Weeksellaceae</taxon>
        <taxon>Elizabethkingia</taxon>
    </lineage>
</organism>
<dbReference type="GO" id="GO:0003677">
    <property type="term" value="F:DNA binding"/>
    <property type="evidence" value="ECO:0007669"/>
    <property type="project" value="InterPro"/>
</dbReference>
<dbReference type="PANTHER" id="PTHR33988">
    <property type="entry name" value="ENDORIBONUCLEASE MAZF-RELATED"/>
    <property type="match status" value="1"/>
</dbReference>
<dbReference type="EC" id="3.1.-.-" evidence="1"/>
<evidence type="ECO:0000256" key="1">
    <source>
        <dbReference type="PIRNR" id="PIRNR033490"/>
    </source>
</evidence>
<dbReference type="GO" id="GO:0006402">
    <property type="term" value="P:mRNA catabolic process"/>
    <property type="evidence" value="ECO:0007669"/>
    <property type="project" value="TreeGrafter"/>
</dbReference>
<proteinExistence type="inferred from homology"/>
<dbReference type="Gene3D" id="2.30.30.110">
    <property type="match status" value="1"/>
</dbReference>
<dbReference type="InterPro" id="IPR003477">
    <property type="entry name" value="PemK-like"/>
</dbReference>
<dbReference type="AlphaFoldDB" id="A0AAU8VGW7"/>
<dbReference type="EMBL" id="CP016375">
    <property type="protein sequence ID" value="AQX03708.1"/>
    <property type="molecule type" value="Genomic_DNA"/>
</dbReference>
<protein>
    <recommendedName>
        <fullName evidence="1">mRNA interferase</fullName>
        <ecNumber evidence="1">3.1.-.-</ecNumber>
    </recommendedName>
</protein>
<gene>
    <name evidence="2" type="ORF">BBD32_19380</name>
</gene>
<name>A0AAU8VGW7_9FLAO</name>
<dbReference type="PIRSF" id="PIRSF033490">
    <property type="entry name" value="MazF"/>
    <property type="match status" value="1"/>
</dbReference>
<keyword evidence="1" id="KW-0378">Hydrolase</keyword>
<dbReference type="SUPFAM" id="SSF50118">
    <property type="entry name" value="Cell growth inhibitor/plasmid maintenance toxic component"/>
    <property type="match status" value="1"/>
</dbReference>
<dbReference type="GO" id="GO:0016075">
    <property type="term" value="P:rRNA catabolic process"/>
    <property type="evidence" value="ECO:0007669"/>
    <property type="project" value="TreeGrafter"/>
</dbReference>
<dbReference type="GO" id="GO:0004521">
    <property type="term" value="F:RNA endonuclease activity"/>
    <property type="evidence" value="ECO:0007669"/>
    <property type="project" value="TreeGrafter"/>
</dbReference>
<dbReference type="Proteomes" id="UP000190848">
    <property type="component" value="Plasmid unnamed"/>
</dbReference>
<sequence>MDMVIKRFDVFFIDLNPTVGSEINKIRPCVIISPDEMNNALNTVIIAPLTSTIKPYPMRVNCRVEGKKGQVALDHLRSVDKRRLKAKMASLDKHTQEEIIDTLMKMFS</sequence>
<keyword evidence="2" id="KW-0614">Plasmid</keyword>
<dbReference type="Pfam" id="PF02452">
    <property type="entry name" value="PemK_toxin"/>
    <property type="match status" value="1"/>
</dbReference>
<comment type="similarity">
    <text evidence="1">Belongs to the PemK/MazF family.</text>
</comment>
<keyword evidence="1" id="KW-0255">Endonuclease</keyword>
<dbReference type="GO" id="GO:0016787">
    <property type="term" value="F:hydrolase activity"/>
    <property type="evidence" value="ECO:0007669"/>
    <property type="project" value="UniProtKB-KW"/>
</dbReference>
<keyword evidence="1" id="KW-0540">Nuclease</keyword>
<reference evidence="2 3" key="1">
    <citation type="submission" date="2016-07" db="EMBL/GenBank/DDBJ databases">
        <title>Revisiting the taxonomy of the Elizabethkingia Genus using Whole-Genome Sequencing, Optical Mapping, and MALDI-TOF, along with proposal of three novel Elizabethkingia species: Elizabethkingia bruuniana sp. nov., Elizabethkingia ursingii sp. nov., and Elizabethkingia occulta sp. nov.</title>
        <authorList>
            <person name="Nicholson A.C."/>
        </authorList>
    </citation>
    <scope>NUCLEOTIDE SEQUENCE [LARGE SCALE GENOMIC DNA]</scope>
    <source>
        <strain evidence="2 3">F3201</strain>
        <plasmid evidence="2 3">unnamed</plasmid>
    </source>
</reference>
<accession>A0AAU8VGW7</accession>